<accession>A0ACC2GVU6</accession>
<name>A0ACC2GVU6_DALPE</name>
<dbReference type="Proteomes" id="UP001157502">
    <property type="component" value="Chromosome 8"/>
</dbReference>
<protein>
    <submittedName>
        <fullName evidence="1">Uncharacterized protein</fullName>
    </submittedName>
</protein>
<evidence type="ECO:0000313" key="1">
    <source>
        <dbReference type="EMBL" id="KAJ8007687.1"/>
    </source>
</evidence>
<dbReference type="EMBL" id="CM055735">
    <property type="protein sequence ID" value="KAJ8007687.1"/>
    <property type="molecule type" value="Genomic_DNA"/>
</dbReference>
<proteinExistence type="predicted"/>
<sequence>MELSQRIIFVSGIFLLFLRVTMPTGTLENVALQGIATESYVAYSGVAHNAIDGNRNPVYSGGSCTYTDLGTNPWWKVDLLNEYSVTVVTITNRADHYPKWINGAEIRIGNSLKNNGINNPR</sequence>
<keyword evidence="2" id="KW-1185">Reference proteome</keyword>
<comment type="caution">
    <text evidence="1">The sequence shown here is derived from an EMBL/GenBank/DDBJ whole genome shotgun (WGS) entry which is preliminary data.</text>
</comment>
<reference evidence="1" key="1">
    <citation type="submission" date="2021-05" db="EMBL/GenBank/DDBJ databases">
        <authorList>
            <person name="Pan Q."/>
            <person name="Jouanno E."/>
            <person name="Zahm M."/>
            <person name="Klopp C."/>
            <person name="Cabau C."/>
            <person name="Louis A."/>
            <person name="Berthelot C."/>
            <person name="Parey E."/>
            <person name="Roest Crollius H."/>
            <person name="Montfort J."/>
            <person name="Robinson-Rechavi M."/>
            <person name="Bouchez O."/>
            <person name="Lampietro C."/>
            <person name="Lopez Roques C."/>
            <person name="Donnadieu C."/>
            <person name="Postlethwait J."/>
            <person name="Bobe J."/>
            <person name="Dillon D."/>
            <person name="Chandos A."/>
            <person name="von Hippel F."/>
            <person name="Guiguen Y."/>
        </authorList>
    </citation>
    <scope>NUCLEOTIDE SEQUENCE</scope>
    <source>
        <strain evidence="1">YG-Jan2019</strain>
    </source>
</reference>
<gene>
    <name evidence="1" type="ORF">DPEC_G00096750</name>
</gene>
<organism evidence="1 2">
    <name type="scientific">Dallia pectoralis</name>
    <name type="common">Alaska blackfish</name>
    <dbReference type="NCBI Taxonomy" id="75939"/>
    <lineage>
        <taxon>Eukaryota</taxon>
        <taxon>Metazoa</taxon>
        <taxon>Chordata</taxon>
        <taxon>Craniata</taxon>
        <taxon>Vertebrata</taxon>
        <taxon>Euteleostomi</taxon>
        <taxon>Actinopterygii</taxon>
        <taxon>Neopterygii</taxon>
        <taxon>Teleostei</taxon>
        <taxon>Protacanthopterygii</taxon>
        <taxon>Esociformes</taxon>
        <taxon>Umbridae</taxon>
        <taxon>Dallia</taxon>
    </lineage>
</organism>
<evidence type="ECO:0000313" key="2">
    <source>
        <dbReference type="Proteomes" id="UP001157502"/>
    </source>
</evidence>